<evidence type="ECO:0000256" key="1">
    <source>
        <dbReference type="SAM" id="Phobius"/>
    </source>
</evidence>
<dbReference type="RefSeq" id="WP_163819522.1">
    <property type="nucleotide sequence ID" value="NZ_JAAGOB010000008.1"/>
</dbReference>
<feature type="transmembrane region" description="Helical" evidence="1">
    <location>
        <begin position="12"/>
        <end position="33"/>
    </location>
</feature>
<organism evidence="2 3">
    <name type="scientific">Phytoactinopolyspora alkaliphila</name>
    <dbReference type="NCBI Taxonomy" id="1783498"/>
    <lineage>
        <taxon>Bacteria</taxon>
        <taxon>Bacillati</taxon>
        <taxon>Actinomycetota</taxon>
        <taxon>Actinomycetes</taxon>
        <taxon>Jiangellales</taxon>
        <taxon>Jiangellaceae</taxon>
        <taxon>Phytoactinopolyspora</taxon>
    </lineage>
</organism>
<feature type="transmembrane region" description="Helical" evidence="1">
    <location>
        <begin position="92"/>
        <end position="123"/>
    </location>
</feature>
<reference evidence="2 3" key="1">
    <citation type="submission" date="2020-02" db="EMBL/GenBank/DDBJ databases">
        <authorList>
            <person name="Li X.-J."/>
            <person name="Feng X.-M."/>
        </authorList>
    </citation>
    <scope>NUCLEOTIDE SEQUENCE [LARGE SCALE GENOMIC DNA]</scope>
    <source>
        <strain evidence="2 3">CGMCC 4.7225</strain>
    </source>
</reference>
<feature type="transmembrane region" description="Helical" evidence="1">
    <location>
        <begin position="198"/>
        <end position="220"/>
    </location>
</feature>
<feature type="transmembrane region" description="Helical" evidence="1">
    <location>
        <begin position="159"/>
        <end position="178"/>
    </location>
</feature>
<evidence type="ECO:0000313" key="3">
    <source>
        <dbReference type="Proteomes" id="UP000469185"/>
    </source>
</evidence>
<dbReference type="AlphaFoldDB" id="A0A6N9YP87"/>
<gene>
    <name evidence="2" type="ORF">G1H11_15630</name>
</gene>
<keyword evidence="1" id="KW-0812">Transmembrane</keyword>
<dbReference type="Proteomes" id="UP000469185">
    <property type="component" value="Unassembled WGS sequence"/>
</dbReference>
<feature type="transmembrane region" description="Helical" evidence="1">
    <location>
        <begin position="129"/>
        <end position="152"/>
    </location>
</feature>
<keyword evidence="3" id="KW-1185">Reference proteome</keyword>
<sequence>MDRTTRRAFRTDLVRGVAPVAILAITGAGIATLFNDSERWAGRWGPLMEYARVIMIVLVPLAVAAAAWQAGRDRRRRTDELLGTTPRPSWQHVALGWAGVTLAAVLGLVLAWLAGVALVAPIATYSGRGWWWGLAVGALALAAASALGTAVGRLVPGRLVAPLAGIGAYVLLGIGTYSDRLTWLTPSFSGATDGTRYLPGWVHVSQALWLAGLAAALVLLAAARHRWLAAIPALVAVTAAVPLVATDDEGRWRVDHTAMAPVCTDEGGLEVCLARVNAFLLDAAEEPVREQLARWDGVDGGFVRAVDRVSIDDAALAPERTAVLEVAHLMSWNGEWSEESEHGERIETVFAQAAADLVYRNCRPYAGDVTAEPAHTSMIWAAEAAHYWTIGETTPLGVVVEDGETAPFQVLLSRPEAEQKDWLGRYLAAAHTCEPAAFDALMEELR</sequence>
<accession>A0A6N9YP87</accession>
<protein>
    <submittedName>
        <fullName evidence="2">Uncharacterized protein</fullName>
    </submittedName>
</protein>
<proteinExistence type="predicted"/>
<keyword evidence="1" id="KW-1133">Transmembrane helix</keyword>
<dbReference type="EMBL" id="JAAGOB010000008">
    <property type="protein sequence ID" value="NED96740.1"/>
    <property type="molecule type" value="Genomic_DNA"/>
</dbReference>
<name>A0A6N9YP87_9ACTN</name>
<evidence type="ECO:0000313" key="2">
    <source>
        <dbReference type="EMBL" id="NED96740.1"/>
    </source>
</evidence>
<comment type="caution">
    <text evidence="2">The sequence shown here is derived from an EMBL/GenBank/DDBJ whole genome shotgun (WGS) entry which is preliminary data.</text>
</comment>
<feature type="transmembrane region" description="Helical" evidence="1">
    <location>
        <begin position="53"/>
        <end position="71"/>
    </location>
</feature>
<keyword evidence="1" id="KW-0472">Membrane</keyword>
<feature type="transmembrane region" description="Helical" evidence="1">
    <location>
        <begin position="227"/>
        <end position="245"/>
    </location>
</feature>